<keyword evidence="3" id="KW-0677">Repeat</keyword>
<dbReference type="PANTHER" id="PTHR24113:SF12">
    <property type="entry name" value="RAN GTPASE-ACTIVATING PROTEIN 1"/>
    <property type="match status" value="1"/>
</dbReference>
<feature type="compositionally biased region" description="Polar residues" evidence="4">
    <location>
        <begin position="213"/>
        <end position="224"/>
    </location>
</feature>
<evidence type="ECO:0000256" key="1">
    <source>
        <dbReference type="ARBA" id="ARBA00022468"/>
    </source>
</evidence>
<proteinExistence type="predicted"/>
<dbReference type="GO" id="GO:0048471">
    <property type="term" value="C:perinuclear region of cytoplasm"/>
    <property type="evidence" value="ECO:0007669"/>
    <property type="project" value="TreeGrafter"/>
</dbReference>
<dbReference type="GO" id="GO:0031267">
    <property type="term" value="F:small GTPase binding"/>
    <property type="evidence" value="ECO:0007669"/>
    <property type="project" value="TreeGrafter"/>
</dbReference>
<comment type="caution">
    <text evidence="5">The sequence shown here is derived from an EMBL/GenBank/DDBJ whole genome shotgun (WGS) entry which is preliminary data.</text>
</comment>
<dbReference type="EMBL" id="CAJNNW010008612">
    <property type="protein sequence ID" value="CAE8650210.1"/>
    <property type="molecule type" value="Genomic_DNA"/>
</dbReference>
<evidence type="ECO:0000313" key="6">
    <source>
        <dbReference type="Proteomes" id="UP000626109"/>
    </source>
</evidence>
<evidence type="ECO:0000256" key="2">
    <source>
        <dbReference type="ARBA" id="ARBA00022614"/>
    </source>
</evidence>
<evidence type="ECO:0000313" key="5">
    <source>
        <dbReference type="EMBL" id="CAE8650210.1"/>
    </source>
</evidence>
<dbReference type="PANTHER" id="PTHR24113">
    <property type="entry name" value="RAN GTPASE-ACTIVATING PROTEIN 1"/>
    <property type="match status" value="1"/>
</dbReference>
<name>A0A813IJ30_POLGL</name>
<dbReference type="AlphaFoldDB" id="A0A813IJ30"/>
<dbReference type="GO" id="GO:0005096">
    <property type="term" value="F:GTPase activator activity"/>
    <property type="evidence" value="ECO:0007669"/>
    <property type="project" value="UniProtKB-KW"/>
</dbReference>
<evidence type="ECO:0000256" key="4">
    <source>
        <dbReference type="SAM" id="MobiDB-lite"/>
    </source>
</evidence>
<feature type="non-terminal residue" evidence="5">
    <location>
        <position position="1"/>
    </location>
</feature>
<dbReference type="SUPFAM" id="SSF52047">
    <property type="entry name" value="RNI-like"/>
    <property type="match status" value="1"/>
</dbReference>
<dbReference type="Proteomes" id="UP000626109">
    <property type="component" value="Unassembled WGS sequence"/>
</dbReference>
<organism evidence="5 6">
    <name type="scientific">Polarella glacialis</name>
    <name type="common">Dinoflagellate</name>
    <dbReference type="NCBI Taxonomy" id="89957"/>
    <lineage>
        <taxon>Eukaryota</taxon>
        <taxon>Sar</taxon>
        <taxon>Alveolata</taxon>
        <taxon>Dinophyceae</taxon>
        <taxon>Suessiales</taxon>
        <taxon>Suessiaceae</taxon>
        <taxon>Polarella</taxon>
    </lineage>
</organism>
<feature type="region of interest" description="Disordered" evidence="4">
    <location>
        <begin position="193"/>
        <end position="233"/>
    </location>
</feature>
<keyword evidence="1" id="KW-0343">GTPase activation</keyword>
<keyword evidence="2" id="KW-0433">Leucine-rich repeat</keyword>
<dbReference type="GO" id="GO:0006913">
    <property type="term" value="P:nucleocytoplasmic transport"/>
    <property type="evidence" value="ECO:0007669"/>
    <property type="project" value="TreeGrafter"/>
</dbReference>
<dbReference type="InterPro" id="IPR027038">
    <property type="entry name" value="RanGap"/>
</dbReference>
<sequence>FRALVDAGSSVVHVSVASNNIGDEGAVIIATSLGSLPRLTSLELCDNFIQERGSIAIADAIGGVAPPEEEDGEEVIPVGPLKVLSIDLRGNRSRELGARRWAEVICNHPDLKFLCLAQNELGCLTKENFLDLVCAAVTSASLSVLDLQDNFPQTSGPGTITMGPPPADVIEELLAELPAGEFDPAEVRKAVFIRRHRGGGGGGGGSAEKKGRQPQQGTPSNGVTQRHPKDSPA</sequence>
<dbReference type="Gene3D" id="3.80.10.10">
    <property type="entry name" value="Ribonuclease Inhibitor"/>
    <property type="match status" value="2"/>
</dbReference>
<accession>A0A813IJ30</accession>
<dbReference type="GO" id="GO:0005634">
    <property type="term" value="C:nucleus"/>
    <property type="evidence" value="ECO:0007669"/>
    <property type="project" value="TreeGrafter"/>
</dbReference>
<dbReference type="GO" id="GO:0005829">
    <property type="term" value="C:cytosol"/>
    <property type="evidence" value="ECO:0007669"/>
    <property type="project" value="TreeGrafter"/>
</dbReference>
<evidence type="ECO:0000256" key="3">
    <source>
        <dbReference type="ARBA" id="ARBA00022737"/>
    </source>
</evidence>
<dbReference type="InterPro" id="IPR032675">
    <property type="entry name" value="LRR_dom_sf"/>
</dbReference>
<protein>
    <submittedName>
        <fullName evidence="5">Uncharacterized protein</fullName>
    </submittedName>
</protein>
<reference evidence="5" key="1">
    <citation type="submission" date="2021-02" db="EMBL/GenBank/DDBJ databases">
        <authorList>
            <person name="Dougan E. K."/>
            <person name="Rhodes N."/>
            <person name="Thang M."/>
            <person name="Chan C."/>
        </authorList>
    </citation>
    <scope>NUCLEOTIDE SEQUENCE</scope>
</reference>
<gene>
    <name evidence="5" type="ORF">PGLA2088_LOCUS8084</name>
</gene>